<evidence type="ECO:0000313" key="1">
    <source>
        <dbReference type="EMBL" id="KHN86329.1"/>
    </source>
</evidence>
<accession>A0A0B2VY39</accession>
<dbReference type="OrthoDB" id="5773429at2759"/>
<keyword evidence="2" id="KW-1185">Reference proteome</keyword>
<evidence type="ECO:0000313" key="2">
    <source>
        <dbReference type="Proteomes" id="UP000031036"/>
    </source>
</evidence>
<comment type="caution">
    <text evidence="1">The sequence shown here is derived from an EMBL/GenBank/DDBJ whole genome shotgun (WGS) entry which is preliminary data.</text>
</comment>
<gene>
    <name evidence="1" type="ORF">Tcan_18994</name>
</gene>
<organism evidence="1 2">
    <name type="scientific">Toxocara canis</name>
    <name type="common">Canine roundworm</name>
    <dbReference type="NCBI Taxonomy" id="6265"/>
    <lineage>
        <taxon>Eukaryota</taxon>
        <taxon>Metazoa</taxon>
        <taxon>Ecdysozoa</taxon>
        <taxon>Nematoda</taxon>
        <taxon>Chromadorea</taxon>
        <taxon>Rhabditida</taxon>
        <taxon>Spirurina</taxon>
        <taxon>Ascaridomorpha</taxon>
        <taxon>Ascaridoidea</taxon>
        <taxon>Toxocaridae</taxon>
        <taxon>Toxocara</taxon>
    </lineage>
</organism>
<name>A0A0B2VY39_TOXCA</name>
<sequence>MTLLAAADVDSKPREVLPMKTITHRKTIEKFDGLRFRFGSCERLEESSVDVMGSKVVDAVKYTAETVKGAVTVLCSPNAPIPASKLDPFMPVRPWTAQEWFRMWSWRHCWKYLPVFRYYIYSGFIVYGFYKFILPVKPRHKIIHHQIYDNMHHHEVEHWYGIRQKRQDAEYFKKYNPLKKADEAEVGDHH</sequence>
<dbReference type="EMBL" id="JPKZ01000632">
    <property type="protein sequence ID" value="KHN86329.1"/>
    <property type="molecule type" value="Genomic_DNA"/>
</dbReference>
<dbReference type="AlphaFoldDB" id="A0A0B2VY39"/>
<proteinExistence type="predicted"/>
<protein>
    <submittedName>
        <fullName evidence="1">Uncharacterized protein</fullName>
    </submittedName>
</protein>
<dbReference type="STRING" id="6265.A0A0B2VY39"/>
<dbReference type="Proteomes" id="UP000031036">
    <property type="component" value="Unassembled WGS sequence"/>
</dbReference>
<dbReference type="OMA" id="MWSWRHC"/>
<reference evidence="1 2" key="1">
    <citation type="submission" date="2014-11" db="EMBL/GenBank/DDBJ databases">
        <title>Genetic blueprint of the zoonotic pathogen Toxocara canis.</title>
        <authorList>
            <person name="Zhu X.-Q."/>
            <person name="Korhonen P.K."/>
            <person name="Cai H."/>
            <person name="Young N.D."/>
            <person name="Nejsum P."/>
            <person name="von Samson-Himmelstjerna G."/>
            <person name="Boag P.R."/>
            <person name="Tan P."/>
            <person name="Li Q."/>
            <person name="Min J."/>
            <person name="Yang Y."/>
            <person name="Wang X."/>
            <person name="Fang X."/>
            <person name="Hall R.S."/>
            <person name="Hofmann A."/>
            <person name="Sternberg P.W."/>
            <person name="Jex A.R."/>
            <person name="Gasser R.B."/>
        </authorList>
    </citation>
    <scope>NUCLEOTIDE SEQUENCE [LARGE SCALE GENOMIC DNA]</scope>
    <source>
        <strain evidence="1">PN_DK_2014</strain>
    </source>
</reference>